<comment type="caution">
    <text evidence="1">The sequence shown here is derived from an EMBL/GenBank/DDBJ whole genome shotgun (WGS) entry which is preliminary data.</text>
</comment>
<name>A0A8J1U595_OWEFU</name>
<dbReference type="AlphaFoldDB" id="A0A8J1U595"/>
<evidence type="ECO:0000313" key="2">
    <source>
        <dbReference type="Proteomes" id="UP000749559"/>
    </source>
</evidence>
<dbReference type="EMBL" id="CAIIXF020000009">
    <property type="protein sequence ID" value="CAH1794400.1"/>
    <property type="molecule type" value="Genomic_DNA"/>
</dbReference>
<accession>A0A8J1U595</accession>
<keyword evidence="2" id="KW-1185">Reference proteome</keyword>
<reference evidence="1" key="1">
    <citation type="submission" date="2022-03" db="EMBL/GenBank/DDBJ databases">
        <authorList>
            <person name="Martin C."/>
        </authorList>
    </citation>
    <scope>NUCLEOTIDE SEQUENCE</scope>
</reference>
<protein>
    <submittedName>
        <fullName evidence="1">Uncharacterized protein</fullName>
    </submittedName>
</protein>
<gene>
    <name evidence="1" type="ORF">OFUS_LOCUS19100</name>
</gene>
<proteinExistence type="predicted"/>
<sequence>MMQMASNIIQFDTLEDSVIRVEMIPKSKSSSRTRSQVKQSLLVNGNFDTDVLKAITAIDSYTSKNKQSNLKNPFAVERLELGLPTPSPRQSQRECPVEPMKHIAPVADPNSRKTCKHTPLRIDIDEKDNTAQSGVKGFEYLPSIACGYSLDNPRKPARSRSAFSPRNMTGADIIKPVNVVSMANDDVKAERNEITTTVPDADIDNSVSLESSLGRSLHCFPMKPSLTKSAAVPGRLFSTSGDQKDAMLKRWQRRQTKITKDTRCHTAMTSRSYIRNFPKSELFGSSEGHSQGQVPTRGRILRERECRTAPPRIKQQLSVQNKDLFTITFNHNASTSYGDFSDIIEDGVLTSDYYTVQRVTSDQTRQVSIPSAVTYDDNDITLSGQTKAIHNRKL</sequence>
<organism evidence="1 2">
    <name type="scientific">Owenia fusiformis</name>
    <name type="common">Polychaete worm</name>
    <dbReference type="NCBI Taxonomy" id="6347"/>
    <lineage>
        <taxon>Eukaryota</taxon>
        <taxon>Metazoa</taxon>
        <taxon>Spiralia</taxon>
        <taxon>Lophotrochozoa</taxon>
        <taxon>Annelida</taxon>
        <taxon>Polychaeta</taxon>
        <taxon>Sedentaria</taxon>
        <taxon>Canalipalpata</taxon>
        <taxon>Sabellida</taxon>
        <taxon>Oweniida</taxon>
        <taxon>Oweniidae</taxon>
        <taxon>Owenia</taxon>
    </lineage>
</organism>
<dbReference type="Proteomes" id="UP000749559">
    <property type="component" value="Unassembled WGS sequence"/>
</dbReference>
<evidence type="ECO:0000313" key="1">
    <source>
        <dbReference type="EMBL" id="CAH1794400.1"/>
    </source>
</evidence>